<dbReference type="STRING" id="1448318.A0A319EV98"/>
<dbReference type="InterPro" id="IPR013094">
    <property type="entry name" value="AB_hydrolase_3"/>
</dbReference>
<dbReference type="InterPro" id="IPR050300">
    <property type="entry name" value="GDXG_lipolytic_enzyme"/>
</dbReference>
<dbReference type="InterPro" id="IPR029058">
    <property type="entry name" value="AB_hydrolase_fold"/>
</dbReference>
<protein>
    <recommendedName>
        <fullName evidence="2">Alpha/beta hydrolase fold-3 domain-containing protein</fullName>
    </recommendedName>
</protein>
<keyword evidence="1" id="KW-0378">Hydrolase</keyword>
<dbReference type="EMBL" id="KZ826317">
    <property type="protein sequence ID" value="PYI11738.1"/>
    <property type="molecule type" value="Genomic_DNA"/>
</dbReference>
<dbReference type="Pfam" id="PF07859">
    <property type="entry name" value="Abhydrolase_3"/>
    <property type="match status" value="1"/>
</dbReference>
<feature type="domain" description="Alpha/beta hydrolase fold-3" evidence="2">
    <location>
        <begin position="87"/>
        <end position="237"/>
    </location>
</feature>
<dbReference type="PANTHER" id="PTHR48081">
    <property type="entry name" value="AB HYDROLASE SUPERFAMILY PROTEIN C4A8.06C"/>
    <property type="match status" value="1"/>
</dbReference>
<dbReference type="AlphaFoldDB" id="A0A319EV98"/>
<reference evidence="3 4" key="1">
    <citation type="submission" date="2018-02" db="EMBL/GenBank/DDBJ databases">
        <title>The genomes of Aspergillus section Nigri reveals drivers in fungal speciation.</title>
        <authorList>
            <consortium name="DOE Joint Genome Institute"/>
            <person name="Vesth T.C."/>
            <person name="Nybo J."/>
            <person name="Theobald S."/>
            <person name="Brandl J."/>
            <person name="Frisvad J.C."/>
            <person name="Nielsen K.F."/>
            <person name="Lyhne E.K."/>
            <person name="Kogle M.E."/>
            <person name="Kuo A."/>
            <person name="Riley R."/>
            <person name="Clum A."/>
            <person name="Nolan M."/>
            <person name="Lipzen A."/>
            <person name="Salamov A."/>
            <person name="Henrissat B."/>
            <person name="Wiebenga A."/>
            <person name="De vries R.P."/>
            <person name="Grigoriev I.V."/>
            <person name="Mortensen U.H."/>
            <person name="Andersen M.R."/>
            <person name="Baker S.E."/>
        </authorList>
    </citation>
    <scope>NUCLEOTIDE SEQUENCE [LARGE SCALE GENOMIC DNA]</scope>
    <source>
        <strain evidence="3 4">CBS 121057</strain>
    </source>
</reference>
<dbReference type="Gene3D" id="3.40.50.1820">
    <property type="entry name" value="alpha/beta hydrolase"/>
    <property type="match status" value="1"/>
</dbReference>
<dbReference type="VEuPathDB" id="FungiDB:BO78DRAFT_413547"/>
<sequence>MGKEHTSGTKARRWLSQRDILANEDLEWEEFYREHRSIVPHLTGSVDQFRQTMHQAKLRAQQHGRPIVHGLDVHDYTAVSQTDIKVSDNSRTHGFDGNKIYVGGTSAGANLAAVLCQLSPGIGIPIQGQLLRSPVLCSSELCHHRMGLKSMDEYIDTPILNRQSMKQFLDWYQPGDLERPIISPLLSFALDRSPPSFLLICGHDPLRDEALAYADELEKVCVPLRVAVYPGMPHAFWIFPELSTTKAATQDLISGVKWLVSQSKAQTEMWVSDQRVLM</sequence>
<dbReference type="Proteomes" id="UP000248423">
    <property type="component" value="Unassembled WGS sequence"/>
</dbReference>
<gene>
    <name evidence="3" type="ORF">BO78DRAFT_413547</name>
</gene>
<evidence type="ECO:0000313" key="3">
    <source>
        <dbReference type="EMBL" id="PYI11738.1"/>
    </source>
</evidence>
<dbReference type="OrthoDB" id="408631at2759"/>
<dbReference type="PANTHER" id="PTHR48081:SF8">
    <property type="entry name" value="ALPHA_BETA HYDROLASE FOLD-3 DOMAIN-CONTAINING PROTEIN-RELATED"/>
    <property type="match status" value="1"/>
</dbReference>
<dbReference type="GO" id="GO:0016787">
    <property type="term" value="F:hydrolase activity"/>
    <property type="evidence" value="ECO:0007669"/>
    <property type="project" value="UniProtKB-KW"/>
</dbReference>
<proteinExistence type="predicted"/>
<accession>A0A319EV98</accession>
<evidence type="ECO:0000259" key="2">
    <source>
        <dbReference type="Pfam" id="PF07859"/>
    </source>
</evidence>
<keyword evidence="4" id="KW-1185">Reference proteome</keyword>
<dbReference type="SUPFAM" id="SSF53474">
    <property type="entry name" value="alpha/beta-Hydrolases"/>
    <property type="match status" value="1"/>
</dbReference>
<evidence type="ECO:0000256" key="1">
    <source>
        <dbReference type="ARBA" id="ARBA00022801"/>
    </source>
</evidence>
<organism evidence="3 4">
    <name type="scientific">Aspergillus sclerotiicarbonarius (strain CBS 121057 / IBT 28362)</name>
    <dbReference type="NCBI Taxonomy" id="1448318"/>
    <lineage>
        <taxon>Eukaryota</taxon>
        <taxon>Fungi</taxon>
        <taxon>Dikarya</taxon>
        <taxon>Ascomycota</taxon>
        <taxon>Pezizomycotina</taxon>
        <taxon>Eurotiomycetes</taxon>
        <taxon>Eurotiomycetidae</taxon>
        <taxon>Eurotiales</taxon>
        <taxon>Aspergillaceae</taxon>
        <taxon>Aspergillus</taxon>
        <taxon>Aspergillus subgen. Circumdati</taxon>
    </lineage>
</organism>
<evidence type="ECO:0000313" key="4">
    <source>
        <dbReference type="Proteomes" id="UP000248423"/>
    </source>
</evidence>
<name>A0A319EV98_ASPSB</name>